<dbReference type="EC" id="3.6.4.-" evidence="9"/>
<keyword evidence="3 9" id="KW-0227">DNA damage</keyword>
<dbReference type="PANTHER" id="PTHR47964:SF1">
    <property type="entry name" value="ATP-DEPENDENT DNA HELICASE HOMOLOG RECG, CHLOROPLASTIC"/>
    <property type="match status" value="1"/>
</dbReference>
<dbReference type="CDD" id="cd17991">
    <property type="entry name" value="DEXHc_TRCF"/>
    <property type="match status" value="1"/>
</dbReference>
<dbReference type="InterPro" id="IPR004576">
    <property type="entry name" value="Mfd"/>
</dbReference>
<keyword evidence="1 9" id="KW-0963">Cytoplasm</keyword>
<keyword evidence="5" id="KW-0347">Helicase</keyword>
<evidence type="ECO:0000313" key="12">
    <source>
        <dbReference type="EMBL" id="SME89065.1"/>
    </source>
</evidence>
<dbReference type="Gene3D" id="3.40.50.300">
    <property type="entry name" value="P-loop containing nucleotide triphosphate hydrolases"/>
    <property type="match status" value="2"/>
</dbReference>
<dbReference type="InterPro" id="IPR003711">
    <property type="entry name" value="CarD-like/TRCF_RID"/>
</dbReference>
<dbReference type="OrthoDB" id="5287035at2"/>
<evidence type="ECO:0000256" key="7">
    <source>
        <dbReference type="ARBA" id="ARBA00023125"/>
    </source>
</evidence>
<dbReference type="InterPro" id="IPR005118">
    <property type="entry name" value="TRCF_C"/>
</dbReference>
<evidence type="ECO:0000259" key="10">
    <source>
        <dbReference type="PROSITE" id="PS51192"/>
    </source>
</evidence>
<dbReference type="Pfam" id="PF00270">
    <property type="entry name" value="DEAD"/>
    <property type="match status" value="1"/>
</dbReference>
<dbReference type="RefSeq" id="WP_132314650.1">
    <property type="nucleotide sequence ID" value="NZ_FWZT01000001.1"/>
</dbReference>
<dbReference type="InterPro" id="IPR001650">
    <property type="entry name" value="Helicase_C-like"/>
</dbReference>
<dbReference type="HAMAP" id="MF_00969">
    <property type="entry name" value="TRCF"/>
    <property type="match status" value="1"/>
</dbReference>
<dbReference type="GO" id="GO:0003678">
    <property type="term" value="F:DNA helicase activity"/>
    <property type="evidence" value="ECO:0007669"/>
    <property type="project" value="TreeGrafter"/>
</dbReference>
<dbReference type="Gene3D" id="2.40.10.170">
    <property type="match status" value="1"/>
</dbReference>
<comment type="similarity">
    <text evidence="9">In the N-terminal section; belongs to the UvrB family.</text>
</comment>
<dbReference type="Pfam" id="PF00271">
    <property type="entry name" value="Helicase_C"/>
    <property type="match status" value="1"/>
</dbReference>
<dbReference type="GO" id="GO:0005737">
    <property type="term" value="C:cytoplasm"/>
    <property type="evidence" value="ECO:0007669"/>
    <property type="project" value="UniProtKB-SubCell"/>
</dbReference>
<dbReference type="InterPro" id="IPR037235">
    <property type="entry name" value="TRCF-like_C_D7"/>
</dbReference>
<dbReference type="SMART" id="SM01058">
    <property type="entry name" value="CarD_TRCF"/>
    <property type="match status" value="1"/>
</dbReference>
<dbReference type="STRING" id="1513793.SAMN06296036_101222"/>
<evidence type="ECO:0000256" key="2">
    <source>
        <dbReference type="ARBA" id="ARBA00022741"/>
    </source>
</evidence>
<keyword evidence="7 9" id="KW-0238">DNA-binding</keyword>
<evidence type="ECO:0000313" key="13">
    <source>
        <dbReference type="Proteomes" id="UP000192907"/>
    </source>
</evidence>
<dbReference type="InterPro" id="IPR047112">
    <property type="entry name" value="RecG/Mfd"/>
</dbReference>
<dbReference type="NCBIfam" id="TIGR00580">
    <property type="entry name" value="mfd"/>
    <property type="match status" value="1"/>
</dbReference>
<dbReference type="EMBL" id="FWZT01000001">
    <property type="protein sequence ID" value="SME89065.1"/>
    <property type="molecule type" value="Genomic_DNA"/>
</dbReference>
<dbReference type="GO" id="GO:0005524">
    <property type="term" value="F:ATP binding"/>
    <property type="evidence" value="ECO:0007669"/>
    <property type="project" value="UniProtKB-UniRule"/>
</dbReference>
<organism evidence="12 13">
    <name type="scientific">Pseudobacteriovorax antillogorgiicola</name>
    <dbReference type="NCBI Taxonomy" id="1513793"/>
    <lineage>
        <taxon>Bacteria</taxon>
        <taxon>Pseudomonadati</taxon>
        <taxon>Bdellovibrionota</taxon>
        <taxon>Oligoflexia</taxon>
        <taxon>Oligoflexales</taxon>
        <taxon>Pseudobacteriovoracaceae</taxon>
        <taxon>Pseudobacteriovorax</taxon>
    </lineage>
</organism>
<dbReference type="AlphaFoldDB" id="A0A1Y6B5Q0"/>
<dbReference type="PANTHER" id="PTHR47964">
    <property type="entry name" value="ATP-DEPENDENT DNA HELICASE HOMOLOG RECG, CHLOROPLASTIC"/>
    <property type="match status" value="1"/>
</dbReference>
<sequence>MESVKKSVVVALEPYLKGLDASSYDNSVLNILGAQPVQVEFLTLVAIEEEFRGSDGQGTIVVLLPHSREFKRWHELIAENFHGAVKTFELSASQFWGSDRYANQARILHQRMNALSQLAQGQGFKVVLASFPGLMQATLELSELRKLTIPLKRGDEFDSDELLDRIGDLGYQESDVVTEPGFYSQRGGILDIFTLHQDQPVRIEFIADTLSTMRTFDPVSQRSTGEINECLIPPALELDFHHSNHRAYSQDLHTFLLTNERLDRHERQGMVDALLKGFRFPTLPLFFPLLRRSSGQRSLWDQIEGVPILSHGSWPRHVDDYGSFTKNIRNAFKSDLESGKASYPPEEHFSAPLPEPSQPLIEFGNPFREGPKIWDGQSRTLGPLNLDTSVRLIAETLQEGQRVFVLVQSKSQQQRVSSVFDAHNISWQESKKPVMACLRHVYEDQSVTILRGDLSQPVYLDLHQCLIIPEHAFFGEPKRRAMSTKKSLKAVLSSFRDLKEGSLVVHIEHGIGRYCGMKNISVAGLSSEFLVIEYAGGDRIYLPVDKLEQLQKYSGGSSSSPHLDRLKSQGWTKKKQRVKKAVKDMADELLKIHAQRKTSPGTAFSNPNDLYFQLEADFPYEETDDQLRCIDEVNADLSSAHPMDRLICGDVGFGKTEVAIRAAMRVVIDGFQVMVLAPTTVLSYQHFNTFQKRFEKYGVVVALLNRFVKAKAAKDVIDKFNQGRIDVLVGTHRVLSKDVKARNLGLIVVDEEQRFGVGHKEKLKALKASSDILTLTATPIPRSLHMSLLGLRDISTIMTPPTERLEVKTYVVQWDDSIIKAAIEKEVARGGQVFFVHNRVEDILELRSYLSDLVPGVDIRVGHGQMTEQELERVIVDFLEQKFSVLLCTTIIESGIDMPNVNTILVNRADRFGLSQLYQMRGRVGRSSRQSYAYFLTKAHMMMTPDAEQRLQVLAAHQELGAGFYIANYDLEMRGAGDLLGGAQSGHISDVGIDMYTQLLEDEIRKSQGGPQRFEIDPEIKIDIKASLPPTYIDAESQRLNIYKRIFSSLEIEELEEIKSEVQDRYGPLPADGGAIFQVARLKLMLRTQRAVTLSRVSDSKYELTFGSLEKEHIKRLLKASEKRPDVFKINPDYSMIVTVEALDEAFQGLDGLIYALDMLTKY</sequence>
<dbReference type="GO" id="GO:0000716">
    <property type="term" value="P:transcription-coupled nucleotide-excision repair, DNA damage recognition"/>
    <property type="evidence" value="ECO:0007669"/>
    <property type="project" value="UniProtKB-UniRule"/>
</dbReference>
<evidence type="ECO:0000256" key="4">
    <source>
        <dbReference type="ARBA" id="ARBA00022801"/>
    </source>
</evidence>
<evidence type="ECO:0000259" key="11">
    <source>
        <dbReference type="PROSITE" id="PS51194"/>
    </source>
</evidence>
<evidence type="ECO:0000256" key="8">
    <source>
        <dbReference type="ARBA" id="ARBA00023204"/>
    </source>
</evidence>
<keyword evidence="2 9" id="KW-0547">Nucleotide-binding</keyword>
<dbReference type="GO" id="GO:0003684">
    <property type="term" value="F:damaged DNA binding"/>
    <property type="evidence" value="ECO:0007669"/>
    <property type="project" value="InterPro"/>
</dbReference>
<protein>
    <recommendedName>
        <fullName evidence="9">Transcription-repair-coupling factor</fullName>
        <shortName evidence="9">TRCF</shortName>
        <ecNumber evidence="9">3.6.4.-</ecNumber>
    </recommendedName>
</protein>
<dbReference type="InterPro" id="IPR027417">
    <property type="entry name" value="P-loop_NTPase"/>
</dbReference>
<evidence type="ECO:0000256" key="5">
    <source>
        <dbReference type="ARBA" id="ARBA00022806"/>
    </source>
</evidence>
<gene>
    <name evidence="9" type="primary">mfd</name>
    <name evidence="12" type="ORF">SAMN06296036_101222</name>
</gene>
<reference evidence="13" key="1">
    <citation type="submission" date="2017-04" db="EMBL/GenBank/DDBJ databases">
        <authorList>
            <person name="Varghese N."/>
            <person name="Submissions S."/>
        </authorList>
    </citation>
    <scope>NUCLEOTIDE SEQUENCE [LARGE SCALE GENOMIC DNA]</scope>
    <source>
        <strain evidence="13">RKEM611</strain>
    </source>
</reference>
<proteinExistence type="inferred from homology"/>
<dbReference type="Gene3D" id="3.30.2060.10">
    <property type="entry name" value="Penicillin-binding protein 1b domain"/>
    <property type="match status" value="1"/>
</dbReference>
<comment type="similarity">
    <text evidence="9">In the C-terminal section; belongs to the helicase family. RecG subfamily.</text>
</comment>
<dbReference type="InterPro" id="IPR011545">
    <property type="entry name" value="DEAD/DEAH_box_helicase_dom"/>
</dbReference>
<dbReference type="PROSITE" id="PS51194">
    <property type="entry name" value="HELICASE_CTER"/>
    <property type="match status" value="1"/>
</dbReference>
<dbReference type="InterPro" id="IPR041471">
    <property type="entry name" value="UvrB_inter"/>
</dbReference>
<feature type="domain" description="Helicase C-terminal" evidence="11">
    <location>
        <begin position="813"/>
        <end position="977"/>
    </location>
</feature>
<dbReference type="Proteomes" id="UP000192907">
    <property type="component" value="Unassembled WGS sequence"/>
</dbReference>
<keyword evidence="4 9" id="KW-0378">Hydrolase</keyword>
<evidence type="ECO:0000256" key="6">
    <source>
        <dbReference type="ARBA" id="ARBA00022840"/>
    </source>
</evidence>
<accession>A0A1Y6B5Q0</accession>
<dbReference type="SUPFAM" id="SSF143517">
    <property type="entry name" value="TRCF domain-like"/>
    <property type="match status" value="1"/>
</dbReference>
<feature type="domain" description="Helicase ATP-binding" evidence="10">
    <location>
        <begin position="636"/>
        <end position="797"/>
    </location>
</feature>
<dbReference type="SUPFAM" id="SSF52540">
    <property type="entry name" value="P-loop containing nucleoside triphosphate hydrolases"/>
    <property type="match status" value="3"/>
</dbReference>
<keyword evidence="13" id="KW-1185">Reference proteome</keyword>
<dbReference type="InterPro" id="IPR036101">
    <property type="entry name" value="CarD-like/TRCF_RID_sf"/>
</dbReference>
<dbReference type="SUPFAM" id="SSF141259">
    <property type="entry name" value="CarD-like"/>
    <property type="match status" value="1"/>
</dbReference>
<name>A0A1Y6B5Q0_9BACT</name>
<dbReference type="Pfam" id="PF03461">
    <property type="entry name" value="TRCF"/>
    <property type="match status" value="1"/>
</dbReference>
<evidence type="ECO:0000256" key="1">
    <source>
        <dbReference type="ARBA" id="ARBA00022490"/>
    </source>
</evidence>
<dbReference type="Gene3D" id="3.90.1150.50">
    <property type="entry name" value="Transcription-repair-coupling factor, D7 domain"/>
    <property type="match status" value="1"/>
</dbReference>
<keyword evidence="6 9" id="KW-0067">ATP-binding</keyword>
<evidence type="ECO:0000256" key="9">
    <source>
        <dbReference type="HAMAP-Rule" id="MF_00969"/>
    </source>
</evidence>
<dbReference type="SMART" id="SM00487">
    <property type="entry name" value="DEXDc"/>
    <property type="match status" value="1"/>
</dbReference>
<dbReference type="InterPro" id="IPR014001">
    <property type="entry name" value="Helicase_ATP-bd"/>
</dbReference>
<dbReference type="GO" id="GO:0006355">
    <property type="term" value="P:regulation of DNA-templated transcription"/>
    <property type="evidence" value="ECO:0007669"/>
    <property type="project" value="UniProtKB-UniRule"/>
</dbReference>
<keyword evidence="8 9" id="KW-0234">DNA repair</keyword>
<comment type="function">
    <text evidence="9">Couples transcription and DNA repair by recognizing RNA polymerase (RNAP) stalled at DNA lesions. Mediates ATP-dependent release of RNAP and its truncated transcript from the DNA, and recruitment of nucleotide excision repair machinery to the damaged site.</text>
</comment>
<dbReference type="SMART" id="SM00490">
    <property type="entry name" value="HELICc"/>
    <property type="match status" value="1"/>
</dbReference>
<dbReference type="GO" id="GO:0016787">
    <property type="term" value="F:hydrolase activity"/>
    <property type="evidence" value="ECO:0007669"/>
    <property type="project" value="UniProtKB-KW"/>
</dbReference>
<comment type="subcellular location">
    <subcellularLocation>
        <location evidence="9">Cytoplasm</location>
    </subcellularLocation>
</comment>
<evidence type="ECO:0000256" key="3">
    <source>
        <dbReference type="ARBA" id="ARBA00022763"/>
    </source>
</evidence>
<dbReference type="Pfam" id="PF17757">
    <property type="entry name" value="UvrB_inter"/>
    <property type="match status" value="1"/>
</dbReference>
<dbReference type="Pfam" id="PF02559">
    <property type="entry name" value="CarD_TRCF_RID"/>
    <property type="match status" value="1"/>
</dbReference>
<dbReference type="PROSITE" id="PS51192">
    <property type="entry name" value="HELICASE_ATP_BIND_1"/>
    <property type="match status" value="1"/>
</dbReference>
<dbReference type="Gene3D" id="3.40.50.11180">
    <property type="match status" value="1"/>
</dbReference>
<dbReference type="SMART" id="SM00982">
    <property type="entry name" value="TRCF"/>
    <property type="match status" value="1"/>
</dbReference>